<feature type="chain" id="PRO_5004519485" evidence="1">
    <location>
        <begin position="23"/>
        <end position="175"/>
    </location>
</feature>
<dbReference type="GeneID" id="19469305"/>
<dbReference type="Proteomes" id="UP000016922">
    <property type="component" value="Unassembled WGS sequence"/>
</dbReference>
<dbReference type="HOGENOM" id="CLU_1532704_0_0_1"/>
<dbReference type="OrthoDB" id="3546586at2759"/>
<dbReference type="KEGG" id="glz:GLAREA_10258"/>
<evidence type="ECO:0000313" key="3">
    <source>
        <dbReference type="Proteomes" id="UP000016922"/>
    </source>
</evidence>
<keyword evidence="1" id="KW-0732">Signal</keyword>
<reference evidence="2 3" key="1">
    <citation type="journal article" date="2013" name="BMC Genomics">
        <title>Genomics-driven discovery of the pneumocandin biosynthetic gene cluster in the fungus Glarea lozoyensis.</title>
        <authorList>
            <person name="Chen L."/>
            <person name="Yue Q."/>
            <person name="Zhang X."/>
            <person name="Xiang M."/>
            <person name="Wang C."/>
            <person name="Li S."/>
            <person name="Che Y."/>
            <person name="Ortiz-Lopez F.J."/>
            <person name="Bills G.F."/>
            <person name="Liu X."/>
            <person name="An Z."/>
        </authorList>
    </citation>
    <scope>NUCLEOTIDE SEQUENCE [LARGE SCALE GENOMIC DNA]</scope>
    <source>
        <strain evidence="3">ATCC 20868 / MF5171</strain>
    </source>
</reference>
<evidence type="ECO:0000256" key="1">
    <source>
        <dbReference type="SAM" id="SignalP"/>
    </source>
</evidence>
<evidence type="ECO:0000313" key="2">
    <source>
        <dbReference type="EMBL" id="EPE34564.1"/>
    </source>
</evidence>
<dbReference type="RefSeq" id="XP_008078499.1">
    <property type="nucleotide sequence ID" value="XM_008080308.1"/>
</dbReference>
<dbReference type="AlphaFoldDB" id="S3DBS9"/>
<sequence>MYSLQNIFSFLAVACLGHFALALPEPVEARVTTADVRPLPTACPSCYTYTETRSYTKTKGCPSLETCPPHPFCIIISTSTVKVPPTDKACPLTPTLVVTAPPFCPTCVTGCDTTVTTITVTGGPIQTLFSEMLSCVCNVVESVEVDKGGLAEDERSDSHLPRSPPQIEHIMVLIT</sequence>
<name>S3DBS9_GLAL2</name>
<proteinExistence type="predicted"/>
<organism evidence="2 3">
    <name type="scientific">Glarea lozoyensis (strain ATCC 20868 / MF5171)</name>
    <dbReference type="NCBI Taxonomy" id="1116229"/>
    <lineage>
        <taxon>Eukaryota</taxon>
        <taxon>Fungi</taxon>
        <taxon>Dikarya</taxon>
        <taxon>Ascomycota</taxon>
        <taxon>Pezizomycotina</taxon>
        <taxon>Leotiomycetes</taxon>
        <taxon>Helotiales</taxon>
        <taxon>Helotiaceae</taxon>
        <taxon>Glarea</taxon>
    </lineage>
</organism>
<accession>S3DBS9</accession>
<dbReference type="EMBL" id="KE145356">
    <property type="protein sequence ID" value="EPE34564.1"/>
    <property type="molecule type" value="Genomic_DNA"/>
</dbReference>
<keyword evidence="3" id="KW-1185">Reference proteome</keyword>
<protein>
    <submittedName>
        <fullName evidence="2">Uncharacterized protein</fullName>
    </submittedName>
</protein>
<gene>
    <name evidence="2" type="ORF">GLAREA_10258</name>
</gene>
<feature type="signal peptide" evidence="1">
    <location>
        <begin position="1"/>
        <end position="22"/>
    </location>
</feature>